<dbReference type="AlphaFoldDB" id="A0A7J6E3I2"/>
<dbReference type="GO" id="GO:0008270">
    <property type="term" value="F:zinc ion binding"/>
    <property type="evidence" value="ECO:0007669"/>
    <property type="project" value="UniProtKB-KW"/>
</dbReference>
<dbReference type="InterPro" id="IPR001878">
    <property type="entry name" value="Znf_CCHC"/>
</dbReference>
<dbReference type="PROSITE" id="PS50158">
    <property type="entry name" value="ZF_CCHC"/>
    <property type="match status" value="1"/>
</dbReference>
<keyword evidence="1" id="KW-0479">Metal-binding</keyword>
<organism evidence="4 5">
    <name type="scientific">Cannabis sativa</name>
    <name type="common">Hemp</name>
    <name type="synonym">Marijuana</name>
    <dbReference type="NCBI Taxonomy" id="3483"/>
    <lineage>
        <taxon>Eukaryota</taxon>
        <taxon>Viridiplantae</taxon>
        <taxon>Streptophyta</taxon>
        <taxon>Embryophyta</taxon>
        <taxon>Tracheophyta</taxon>
        <taxon>Spermatophyta</taxon>
        <taxon>Magnoliopsida</taxon>
        <taxon>eudicotyledons</taxon>
        <taxon>Gunneridae</taxon>
        <taxon>Pentapetalae</taxon>
        <taxon>rosids</taxon>
        <taxon>fabids</taxon>
        <taxon>Rosales</taxon>
        <taxon>Cannabaceae</taxon>
        <taxon>Cannabis</taxon>
    </lineage>
</organism>
<gene>
    <name evidence="4" type="ORF">F8388_002056</name>
</gene>
<dbReference type="GO" id="GO:0003676">
    <property type="term" value="F:nucleic acid binding"/>
    <property type="evidence" value="ECO:0007669"/>
    <property type="project" value="InterPro"/>
</dbReference>
<evidence type="ECO:0000313" key="5">
    <source>
        <dbReference type="Proteomes" id="UP000525078"/>
    </source>
</evidence>
<evidence type="ECO:0000313" key="4">
    <source>
        <dbReference type="EMBL" id="KAF4352866.1"/>
    </source>
</evidence>
<proteinExistence type="predicted"/>
<keyword evidence="1" id="KW-0863">Zinc-finger</keyword>
<dbReference type="SUPFAM" id="SSF57756">
    <property type="entry name" value="Retrovirus zinc finger-like domains"/>
    <property type="match status" value="1"/>
</dbReference>
<feature type="compositionally biased region" description="Basic and acidic residues" evidence="2">
    <location>
        <begin position="636"/>
        <end position="646"/>
    </location>
</feature>
<reference evidence="4 5" key="1">
    <citation type="journal article" date="2020" name="bioRxiv">
        <title>Sequence and annotation of 42 cannabis genomes reveals extensive copy number variation in cannabinoid synthesis and pathogen resistance genes.</title>
        <authorList>
            <person name="Mckernan K.J."/>
            <person name="Helbert Y."/>
            <person name="Kane L.T."/>
            <person name="Ebling H."/>
            <person name="Zhang L."/>
            <person name="Liu B."/>
            <person name="Eaton Z."/>
            <person name="Mclaughlin S."/>
            <person name="Kingan S."/>
            <person name="Baybayan P."/>
            <person name="Concepcion G."/>
            <person name="Jordan M."/>
            <person name="Riva A."/>
            <person name="Barbazuk W."/>
            <person name="Harkins T."/>
        </authorList>
    </citation>
    <scope>NUCLEOTIDE SEQUENCE [LARGE SCALE GENOMIC DNA]</scope>
    <source>
        <strain evidence="5">cv. Jamaican Lion 4</strain>
        <tissue evidence="4">Leaf</tissue>
    </source>
</reference>
<dbReference type="Pfam" id="PF14392">
    <property type="entry name" value="zf-CCHC_4"/>
    <property type="match status" value="1"/>
</dbReference>
<name>A0A7J6E3I2_CANSA</name>
<feature type="region of interest" description="Disordered" evidence="2">
    <location>
        <begin position="577"/>
        <end position="668"/>
    </location>
</feature>
<dbReference type="InterPro" id="IPR040256">
    <property type="entry name" value="At4g02000-like"/>
</dbReference>
<dbReference type="EMBL" id="JAATIP010000304">
    <property type="protein sequence ID" value="KAF4352866.1"/>
    <property type="molecule type" value="Genomic_DNA"/>
</dbReference>
<evidence type="ECO:0000256" key="2">
    <source>
        <dbReference type="SAM" id="MobiDB-lite"/>
    </source>
</evidence>
<accession>A0A7J6E3I2</accession>
<protein>
    <recommendedName>
        <fullName evidence="3">CCHC-type domain-containing protein</fullName>
    </recommendedName>
</protein>
<feature type="compositionally biased region" description="Basic and acidic residues" evidence="2">
    <location>
        <begin position="654"/>
        <end position="668"/>
    </location>
</feature>
<dbReference type="PANTHER" id="PTHR31286:SF167">
    <property type="entry name" value="OS09G0268800 PROTEIN"/>
    <property type="match status" value="1"/>
</dbReference>
<sequence length="668" mass="73344">MELVNATNPAFNGKGKCFSCVESTIKLAPCASSQQALSSLCLLGKVVAPMNVNEASVKDFVDKSWSFNVNVVALFEATNIPNCFEFGFVCAEDRAWALDNGLWCVRGYSLILTAWSPRNLLSVSFDSMNIWLQIHNLPRDYFSVENGKLLGGKAGKVITVALEEGAPALWSKFLRVLVELDIQQPLFSGGCQWLQFKYERLEIFCYNCGKLGHQRRGCALSSPVTVANVNGIPFPMFGPWLSIVSSYRDVFSGANSFSPALALPPRSEREVYQRKSLPSTMDGRGFESSRPIGMVRGSKRTVKGTGQSSAMGKLASQKLWRPKRLPVNRTPTISSLGNKFHVGEDDRKKGVQKFPCSNSEVVDRTLTLHLGSNKGVGLSKEDIGPALSSTGPIIVDKEKLNGEGPSCGPSMPSGILKKAEASLLNCGTPPILLNELHVRGDGPNFGLESNGLVIKDKGLHNFTKKFGIGNKDVGPTTTISNESSICGQEVNFHHDEKLALTNFFQAQDTLVQELKKFGNLDLYEIKAIGGDIGVPTASETNERTTPFKKRKFDGASASLCSRPWKLLRPHPWAIRDFPWDSEGRANDTNYSEEEPTEDISLSNNDFSGPDEWRTKGKNAISSRPMEGTFVVEESETYVRTETEQERNLGQPAVEAKKHTELEDGRGDD</sequence>
<keyword evidence="1" id="KW-0862">Zinc</keyword>
<dbReference type="InterPro" id="IPR025836">
    <property type="entry name" value="Zn_knuckle_CX2CX4HX4C"/>
</dbReference>
<comment type="caution">
    <text evidence="4">The sequence shown here is derived from an EMBL/GenBank/DDBJ whole genome shotgun (WGS) entry which is preliminary data.</text>
</comment>
<dbReference type="Proteomes" id="UP000525078">
    <property type="component" value="Unassembled WGS sequence"/>
</dbReference>
<evidence type="ECO:0000259" key="3">
    <source>
        <dbReference type="PROSITE" id="PS50158"/>
    </source>
</evidence>
<dbReference type="InterPro" id="IPR036875">
    <property type="entry name" value="Znf_CCHC_sf"/>
</dbReference>
<feature type="domain" description="CCHC-type" evidence="3">
    <location>
        <begin position="205"/>
        <end position="218"/>
    </location>
</feature>
<evidence type="ECO:0000256" key="1">
    <source>
        <dbReference type="PROSITE-ProRule" id="PRU00047"/>
    </source>
</evidence>
<dbReference type="PANTHER" id="PTHR31286">
    <property type="entry name" value="GLYCINE-RICH CELL WALL STRUCTURAL PROTEIN 1.8-LIKE"/>
    <property type="match status" value="1"/>
</dbReference>